<dbReference type="Proteomes" id="UP000324194">
    <property type="component" value="Chromosome 1"/>
</dbReference>
<proteinExistence type="predicted"/>
<organism evidence="1 2">
    <name type="scientific">Aquicella siphonis</name>
    <dbReference type="NCBI Taxonomy" id="254247"/>
    <lineage>
        <taxon>Bacteria</taxon>
        <taxon>Pseudomonadati</taxon>
        <taxon>Pseudomonadota</taxon>
        <taxon>Gammaproteobacteria</taxon>
        <taxon>Legionellales</taxon>
        <taxon>Coxiellaceae</taxon>
        <taxon>Aquicella</taxon>
    </lineage>
</organism>
<name>A0A5E4PGA4_9COXI</name>
<evidence type="ECO:0000313" key="1">
    <source>
        <dbReference type="EMBL" id="VVC75477.1"/>
    </source>
</evidence>
<dbReference type="KEGG" id="asip:AQUSIP_07670"/>
<protein>
    <submittedName>
        <fullName evidence="1">Uncharacterized protein</fullName>
    </submittedName>
</protein>
<dbReference type="EMBL" id="LR699119">
    <property type="protein sequence ID" value="VVC75477.1"/>
    <property type="molecule type" value="Genomic_DNA"/>
</dbReference>
<accession>A0A5E4PGA4</accession>
<sequence>MTHSGNRHYYLYKIITKMFLTVPYQFLFRALL</sequence>
<reference evidence="1 2" key="1">
    <citation type="submission" date="2019-08" db="EMBL/GenBank/DDBJ databases">
        <authorList>
            <person name="Guy L."/>
        </authorList>
    </citation>
    <scope>NUCLEOTIDE SEQUENCE [LARGE SCALE GENOMIC DNA]</scope>
    <source>
        <strain evidence="1 2">SGT-108</strain>
    </source>
</reference>
<keyword evidence="2" id="KW-1185">Reference proteome</keyword>
<gene>
    <name evidence="1" type="ORF">AQUSIP_07670</name>
</gene>
<evidence type="ECO:0000313" key="2">
    <source>
        <dbReference type="Proteomes" id="UP000324194"/>
    </source>
</evidence>
<dbReference type="AlphaFoldDB" id="A0A5E4PGA4"/>